<dbReference type="EMBL" id="BARW01026267">
    <property type="protein sequence ID" value="GAJ16078.1"/>
    <property type="molecule type" value="Genomic_DNA"/>
</dbReference>
<proteinExistence type="predicted"/>
<dbReference type="GO" id="GO:0005634">
    <property type="term" value="C:nucleus"/>
    <property type="evidence" value="ECO:0007669"/>
    <property type="project" value="TreeGrafter"/>
</dbReference>
<gene>
    <name evidence="2" type="ORF">S12H4_42871</name>
</gene>
<dbReference type="InterPro" id="IPR001279">
    <property type="entry name" value="Metallo-B-lactamas"/>
</dbReference>
<comment type="caution">
    <text evidence="2">The sequence shown here is derived from an EMBL/GenBank/DDBJ whole genome shotgun (WGS) entry which is preliminary data.</text>
</comment>
<evidence type="ECO:0000259" key="1">
    <source>
        <dbReference type="Pfam" id="PF12706"/>
    </source>
</evidence>
<dbReference type="PANTHER" id="PTHR46018">
    <property type="entry name" value="ZINC PHOSPHODIESTERASE ELAC PROTEIN 1"/>
    <property type="match status" value="1"/>
</dbReference>
<dbReference type="InterPro" id="IPR036866">
    <property type="entry name" value="RibonucZ/Hydroxyglut_hydro"/>
</dbReference>
<dbReference type="SUPFAM" id="SSF56281">
    <property type="entry name" value="Metallo-hydrolase/oxidoreductase"/>
    <property type="match status" value="1"/>
</dbReference>
<dbReference type="AlphaFoldDB" id="X1UEZ9"/>
<dbReference type="GO" id="GO:0042781">
    <property type="term" value="F:3'-tRNA processing endoribonuclease activity"/>
    <property type="evidence" value="ECO:0007669"/>
    <property type="project" value="TreeGrafter"/>
</dbReference>
<feature type="domain" description="Metallo-beta-lactamase" evidence="1">
    <location>
        <begin position="27"/>
        <end position="167"/>
    </location>
</feature>
<reference evidence="2" key="1">
    <citation type="journal article" date="2014" name="Front. Microbiol.">
        <title>High frequency of phylogenetically diverse reductive dehalogenase-homologous genes in deep subseafloor sedimentary metagenomes.</title>
        <authorList>
            <person name="Kawai M."/>
            <person name="Futagami T."/>
            <person name="Toyoda A."/>
            <person name="Takaki Y."/>
            <person name="Nishi S."/>
            <person name="Hori S."/>
            <person name="Arai W."/>
            <person name="Tsubouchi T."/>
            <person name="Morono Y."/>
            <person name="Uchiyama I."/>
            <person name="Ito T."/>
            <person name="Fujiyama A."/>
            <person name="Inagaki F."/>
            <person name="Takami H."/>
        </authorList>
    </citation>
    <scope>NUCLEOTIDE SEQUENCE</scope>
    <source>
        <strain evidence="2">Expedition CK06-06</strain>
    </source>
</reference>
<organism evidence="2">
    <name type="scientific">marine sediment metagenome</name>
    <dbReference type="NCBI Taxonomy" id="412755"/>
    <lineage>
        <taxon>unclassified sequences</taxon>
        <taxon>metagenomes</taxon>
        <taxon>ecological metagenomes</taxon>
    </lineage>
</organism>
<dbReference type="PANTHER" id="PTHR46018:SF2">
    <property type="entry name" value="ZINC PHOSPHODIESTERASE ELAC PROTEIN 1"/>
    <property type="match status" value="1"/>
</dbReference>
<protein>
    <recommendedName>
        <fullName evidence="1">Metallo-beta-lactamase domain-containing protein</fullName>
    </recommendedName>
</protein>
<feature type="non-terminal residue" evidence="2">
    <location>
        <position position="169"/>
    </location>
</feature>
<sequence>MDSNILYSKAGIATQILLSTEEDYFIVDAGDGTLRDLIPLKIDFQKIKGIFLTHGHYDHMAGLYALLGHFRIIERKCPINIYFPKGCKEAEQIILAFQKSYNDFAFQIKIHRIKGGDEIKIKDLKIKIFQMRHYAAVGNNRILHPDAAIGYQFIHHDKIIAISGDTGMC</sequence>
<dbReference type="Gene3D" id="3.60.15.10">
    <property type="entry name" value="Ribonuclease Z/Hydroxyacylglutathione hydrolase-like"/>
    <property type="match status" value="1"/>
</dbReference>
<dbReference type="Pfam" id="PF12706">
    <property type="entry name" value="Lactamase_B_2"/>
    <property type="match status" value="1"/>
</dbReference>
<accession>X1UEZ9</accession>
<evidence type="ECO:0000313" key="2">
    <source>
        <dbReference type="EMBL" id="GAJ16078.1"/>
    </source>
</evidence>
<name>X1UEZ9_9ZZZZ</name>